<proteinExistence type="predicted"/>
<keyword evidence="4" id="KW-1185">Reference proteome</keyword>
<keyword evidence="1" id="KW-0520">NAD</keyword>
<dbReference type="PANTHER" id="PTHR23026">
    <property type="entry name" value="NADPH NITROREDUCTASE"/>
    <property type="match status" value="1"/>
</dbReference>
<dbReference type="GO" id="GO:0052619">
    <property type="term" value="F:coenzyme F420-1:gamma-L-glutamate ligase activity"/>
    <property type="evidence" value="ECO:0007669"/>
    <property type="project" value="UniProtKB-EC"/>
</dbReference>
<dbReference type="AlphaFoldDB" id="A0A2T0BEM2"/>
<reference evidence="3 4" key="1">
    <citation type="submission" date="2018-03" db="EMBL/GenBank/DDBJ databases">
        <title>Genome sequence of Clostridium vincentii DSM 10228.</title>
        <authorList>
            <person name="Poehlein A."/>
            <person name="Daniel R."/>
        </authorList>
    </citation>
    <scope>NUCLEOTIDE SEQUENCE [LARGE SCALE GENOMIC DNA]</scope>
    <source>
        <strain evidence="3 4">DSM 10228</strain>
    </source>
</reference>
<gene>
    <name evidence="3" type="primary">fbiB</name>
    <name evidence="3" type="ORF">CLVI_18400</name>
</gene>
<evidence type="ECO:0000259" key="2">
    <source>
        <dbReference type="Pfam" id="PF00881"/>
    </source>
</evidence>
<evidence type="ECO:0000313" key="3">
    <source>
        <dbReference type="EMBL" id="PRR82334.1"/>
    </source>
</evidence>
<dbReference type="GO" id="GO:0005829">
    <property type="term" value="C:cytosol"/>
    <property type="evidence" value="ECO:0007669"/>
    <property type="project" value="TreeGrafter"/>
</dbReference>
<dbReference type="PANTHER" id="PTHR23026:SF125">
    <property type="entry name" value="OXYGEN-INSENSITIVE NAD(P)H NITROREDUCTASE"/>
    <property type="match status" value="1"/>
</dbReference>
<dbReference type="GO" id="GO:0046857">
    <property type="term" value="F:oxidoreductase activity, acting on other nitrogenous compounds as donors, with NAD or NADP as acceptor"/>
    <property type="evidence" value="ECO:0007669"/>
    <property type="project" value="TreeGrafter"/>
</dbReference>
<sequence length="194" mass="21570">MNDILNNIIARRSIRSYSTKQIPDVSLADLINAGIYAPSGGNSQSRIFTVLQKTNLLEDLNEAVKEAFLNMNVDKMTYKSKISGKQASIDPRYSFYYYAPTLIIVSNDRKYSNAMADCSVALENIFLVAHSLDLGSCWINQLAWFCDEPKVRMILTELGIPKNYIVCGSASIGYSSGNIPHARSKKEGTVDIIK</sequence>
<keyword evidence="3" id="KW-0436">Ligase</keyword>
<dbReference type="Gene3D" id="3.40.109.10">
    <property type="entry name" value="NADH Oxidase"/>
    <property type="match status" value="1"/>
</dbReference>
<dbReference type="SUPFAM" id="SSF55469">
    <property type="entry name" value="FMN-dependent nitroreductase-like"/>
    <property type="match status" value="1"/>
</dbReference>
<dbReference type="Pfam" id="PF00881">
    <property type="entry name" value="Nitroreductase"/>
    <property type="match status" value="1"/>
</dbReference>
<organism evidence="3 4">
    <name type="scientific">Clostridium vincentii</name>
    <dbReference type="NCBI Taxonomy" id="52704"/>
    <lineage>
        <taxon>Bacteria</taxon>
        <taxon>Bacillati</taxon>
        <taxon>Bacillota</taxon>
        <taxon>Clostridia</taxon>
        <taxon>Eubacteriales</taxon>
        <taxon>Clostridiaceae</taxon>
        <taxon>Clostridium</taxon>
    </lineage>
</organism>
<dbReference type="GO" id="GO:0046256">
    <property type="term" value="P:2,4,6-trinitrotoluene catabolic process"/>
    <property type="evidence" value="ECO:0007669"/>
    <property type="project" value="TreeGrafter"/>
</dbReference>
<protein>
    <submittedName>
        <fullName evidence="3">Coenzyme F420:L-glutamate ligase</fullName>
        <ecNumber evidence="3">6.3.2.34</ecNumber>
    </submittedName>
</protein>
<comment type="caution">
    <text evidence="3">The sequence shown here is derived from an EMBL/GenBank/DDBJ whole genome shotgun (WGS) entry which is preliminary data.</text>
</comment>
<dbReference type="InterPro" id="IPR000415">
    <property type="entry name" value="Nitroreductase-like"/>
</dbReference>
<evidence type="ECO:0000313" key="4">
    <source>
        <dbReference type="Proteomes" id="UP000239471"/>
    </source>
</evidence>
<feature type="domain" description="Nitroreductase" evidence="2">
    <location>
        <begin position="9"/>
        <end position="174"/>
    </location>
</feature>
<dbReference type="RefSeq" id="WP_106059815.1">
    <property type="nucleotide sequence ID" value="NZ_PVXQ01000017.1"/>
</dbReference>
<name>A0A2T0BEM2_9CLOT</name>
<dbReference type="Proteomes" id="UP000239471">
    <property type="component" value="Unassembled WGS sequence"/>
</dbReference>
<dbReference type="EC" id="6.3.2.34" evidence="3"/>
<accession>A0A2T0BEM2</accession>
<dbReference type="InterPro" id="IPR029479">
    <property type="entry name" value="Nitroreductase"/>
</dbReference>
<dbReference type="InterPro" id="IPR050627">
    <property type="entry name" value="Nitroreductase/BluB"/>
</dbReference>
<evidence type="ECO:0000256" key="1">
    <source>
        <dbReference type="ARBA" id="ARBA00023027"/>
    </source>
</evidence>
<dbReference type="EMBL" id="PVXQ01000017">
    <property type="protein sequence ID" value="PRR82334.1"/>
    <property type="molecule type" value="Genomic_DNA"/>
</dbReference>
<dbReference type="OrthoDB" id="9783470at2"/>